<name>A0A3M7SDQ7_BRAPC</name>
<proteinExistence type="predicted"/>
<dbReference type="EMBL" id="REGN01001578">
    <property type="protein sequence ID" value="RNA33795.1"/>
    <property type="molecule type" value="Genomic_DNA"/>
</dbReference>
<keyword evidence="2" id="KW-1185">Reference proteome</keyword>
<dbReference type="AlphaFoldDB" id="A0A3M7SDQ7"/>
<reference evidence="1 2" key="1">
    <citation type="journal article" date="2018" name="Sci. Rep.">
        <title>Genomic signatures of local adaptation to the degree of environmental predictability in rotifers.</title>
        <authorList>
            <person name="Franch-Gras L."/>
            <person name="Hahn C."/>
            <person name="Garcia-Roger E.M."/>
            <person name="Carmona M.J."/>
            <person name="Serra M."/>
            <person name="Gomez A."/>
        </authorList>
    </citation>
    <scope>NUCLEOTIDE SEQUENCE [LARGE SCALE GENOMIC DNA]</scope>
    <source>
        <strain evidence="1">HYR1</strain>
    </source>
</reference>
<accession>A0A3M7SDQ7</accession>
<evidence type="ECO:0000313" key="1">
    <source>
        <dbReference type="EMBL" id="RNA33795.1"/>
    </source>
</evidence>
<organism evidence="1 2">
    <name type="scientific">Brachionus plicatilis</name>
    <name type="common">Marine rotifer</name>
    <name type="synonym">Brachionus muelleri</name>
    <dbReference type="NCBI Taxonomy" id="10195"/>
    <lineage>
        <taxon>Eukaryota</taxon>
        <taxon>Metazoa</taxon>
        <taxon>Spiralia</taxon>
        <taxon>Gnathifera</taxon>
        <taxon>Rotifera</taxon>
        <taxon>Eurotatoria</taxon>
        <taxon>Monogononta</taxon>
        <taxon>Pseudotrocha</taxon>
        <taxon>Ploima</taxon>
        <taxon>Brachionidae</taxon>
        <taxon>Brachionus</taxon>
    </lineage>
</organism>
<sequence>MKRRRNPRPTNIYSFRSSIQYIHLLVIAHTFLERIISTKKEQFSAKWIFKKLSLNADGNEIKVVESAISSVNDMILGINDRKKLRNSRHLVNRSREEKPADRYATLILH</sequence>
<gene>
    <name evidence="1" type="ORF">BpHYR1_046992</name>
</gene>
<dbReference type="Proteomes" id="UP000276133">
    <property type="component" value="Unassembled WGS sequence"/>
</dbReference>
<evidence type="ECO:0000313" key="2">
    <source>
        <dbReference type="Proteomes" id="UP000276133"/>
    </source>
</evidence>
<protein>
    <submittedName>
        <fullName evidence="1">Uncharacterized protein</fullName>
    </submittedName>
</protein>
<comment type="caution">
    <text evidence="1">The sequence shown here is derived from an EMBL/GenBank/DDBJ whole genome shotgun (WGS) entry which is preliminary data.</text>
</comment>